<organism evidence="2 3">
    <name type="scientific">Didymella pomorum</name>
    <dbReference type="NCBI Taxonomy" id="749634"/>
    <lineage>
        <taxon>Eukaryota</taxon>
        <taxon>Fungi</taxon>
        <taxon>Dikarya</taxon>
        <taxon>Ascomycota</taxon>
        <taxon>Pezizomycotina</taxon>
        <taxon>Dothideomycetes</taxon>
        <taxon>Pleosporomycetidae</taxon>
        <taxon>Pleosporales</taxon>
        <taxon>Pleosporineae</taxon>
        <taxon>Didymellaceae</taxon>
        <taxon>Didymella</taxon>
    </lineage>
</organism>
<dbReference type="OrthoDB" id="3778167at2759"/>
<evidence type="ECO:0000313" key="3">
    <source>
        <dbReference type="Proteomes" id="UP001140510"/>
    </source>
</evidence>
<name>A0A9W8ZA89_9PLEO</name>
<reference evidence="2" key="1">
    <citation type="submission" date="2022-10" db="EMBL/GenBank/DDBJ databases">
        <title>Tapping the CABI collections for fungal endophytes: first genome assemblies for Collariella, Neodidymelliopsis, Ascochyta clinopodiicola, Didymella pomorum, Didymosphaeria variabile, Neocosmospora piperis and Neocucurbitaria cava.</title>
        <authorList>
            <person name="Hill R."/>
        </authorList>
    </citation>
    <scope>NUCLEOTIDE SEQUENCE</scope>
    <source>
        <strain evidence="2">IMI 355091</strain>
    </source>
</reference>
<feature type="signal peptide" evidence="1">
    <location>
        <begin position="1"/>
        <end position="21"/>
    </location>
</feature>
<protein>
    <submittedName>
        <fullName evidence="2">Uncharacterized protein</fullName>
    </submittedName>
</protein>
<keyword evidence="3" id="KW-1185">Reference proteome</keyword>
<feature type="chain" id="PRO_5040793950" evidence="1">
    <location>
        <begin position="22"/>
        <end position="106"/>
    </location>
</feature>
<dbReference type="Proteomes" id="UP001140510">
    <property type="component" value="Unassembled WGS sequence"/>
</dbReference>
<dbReference type="AlphaFoldDB" id="A0A9W8ZA89"/>
<dbReference type="EMBL" id="JAPEVA010000075">
    <property type="protein sequence ID" value="KAJ4401335.1"/>
    <property type="molecule type" value="Genomic_DNA"/>
</dbReference>
<evidence type="ECO:0000256" key="1">
    <source>
        <dbReference type="SAM" id="SignalP"/>
    </source>
</evidence>
<accession>A0A9W8ZA89</accession>
<evidence type="ECO:0000313" key="2">
    <source>
        <dbReference type="EMBL" id="KAJ4401335.1"/>
    </source>
</evidence>
<keyword evidence="1" id="KW-0732">Signal</keyword>
<sequence>MKLTTILAALTLAATTPLVSARNCKTGLDYCGRGLLNIGNYEAQVEQALKDKDRPTDQKHRDDALFYCKGGANGDIEFQSFCGENRCVDGGSDNSDWCKRAKLFTA</sequence>
<gene>
    <name evidence="2" type="ORF">N0V91_007999</name>
</gene>
<proteinExistence type="predicted"/>
<comment type="caution">
    <text evidence="2">The sequence shown here is derived from an EMBL/GenBank/DDBJ whole genome shotgun (WGS) entry which is preliminary data.</text>
</comment>